<proteinExistence type="predicted"/>
<protein>
    <submittedName>
        <fullName evidence="3">Oxidoreductase</fullName>
    </submittedName>
</protein>
<dbReference type="Pfam" id="PF01408">
    <property type="entry name" value="GFO_IDH_MocA"/>
    <property type="match status" value="1"/>
</dbReference>
<dbReference type="Gene3D" id="3.30.360.10">
    <property type="entry name" value="Dihydrodipicolinate Reductase, domain 2"/>
    <property type="match status" value="1"/>
</dbReference>
<dbReference type="Proteomes" id="UP001225605">
    <property type="component" value="Unassembled WGS sequence"/>
</dbReference>
<evidence type="ECO:0000313" key="3">
    <source>
        <dbReference type="EMBL" id="MDQ2583195.1"/>
    </source>
</evidence>
<feature type="domain" description="Gfo/Idh/MocA-like oxidoreductase N-terminal" evidence="1">
    <location>
        <begin position="6"/>
        <end position="117"/>
    </location>
</feature>
<dbReference type="PANTHER" id="PTHR43377:SF1">
    <property type="entry name" value="BILIVERDIN REDUCTASE A"/>
    <property type="match status" value="1"/>
</dbReference>
<evidence type="ECO:0000259" key="1">
    <source>
        <dbReference type="Pfam" id="PF01408"/>
    </source>
</evidence>
<comment type="caution">
    <text evidence="3">The sequence shown here is derived from an EMBL/GenBank/DDBJ whole genome shotgun (WGS) entry which is preliminary data.</text>
</comment>
<dbReference type="InterPro" id="IPR055170">
    <property type="entry name" value="GFO_IDH_MocA-like_dom"/>
</dbReference>
<name>A0ABU0WTN0_9PSEU</name>
<sequence length="325" mass="35165">MSALPRIAVVGVGSMGSLHARVIAQSERCELALIVDPREEIGRTVAGKYDTTWSPEMGDLDGIDAVVLASSTESHHGLALEVLEKGKPLLVEKPVCASLPQTEEVLALAESKGLPVVCGLLERYNPAVMTALGMLEEPVYVSAARHSPYAPRIRTGVAWDLLVHDVDLAVQCFGGAEPERVAAGIAQFHPQSVPGAEDVVDALLTFPAGGIATISASRLGQRKVRSLTIQELERTIEVDLLRRDVTIYRHISHDSDPEGRGYRQQTVIEIPELVTAREPLATQLDRFLDLVAGKGDADDERRRILPSHRAVAAVHADRLVDARRG</sequence>
<dbReference type="InterPro" id="IPR000683">
    <property type="entry name" value="Gfo/Idh/MocA-like_OxRdtase_N"/>
</dbReference>
<accession>A0ABU0WTN0</accession>
<evidence type="ECO:0000313" key="4">
    <source>
        <dbReference type="Proteomes" id="UP001225605"/>
    </source>
</evidence>
<dbReference type="EMBL" id="NSDM01000001">
    <property type="protein sequence ID" value="MDQ2583195.1"/>
    <property type="molecule type" value="Genomic_DNA"/>
</dbReference>
<organism evidence="3 4">
    <name type="scientific">Saccharothrix yanglingensis</name>
    <dbReference type="NCBI Taxonomy" id="659496"/>
    <lineage>
        <taxon>Bacteria</taxon>
        <taxon>Bacillati</taxon>
        <taxon>Actinomycetota</taxon>
        <taxon>Actinomycetes</taxon>
        <taxon>Pseudonocardiales</taxon>
        <taxon>Pseudonocardiaceae</taxon>
        <taxon>Saccharothrix</taxon>
    </lineage>
</organism>
<dbReference type="PANTHER" id="PTHR43377">
    <property type="entry name" value="BILIVERDIN REDUCTASE A"/>
    <property type="match status" value="1"/>
</dbReference>
<dbReference type="Gene3D" id="3.40.50.720">
    <property type="entry name" value="NAD(P)-binding Rossmann-like Domain"/>
    <property type="match status" value="1"/>
</dbReference>
<feature type="domain" description="GFO/IDH/MocA-like oxidoreductase" evidence="2">
    <location>
        <begin position="154"/>
        <end position="223"/>
    </location>
</feature>
<dbReference type="RefSeq" id="WP_306744255.1">
    <property type="nucleotide sequence ID" value="NZ_NSDM01000001.1"/>
</dbReference>
<gene>
    <name evidence="3" type="ORF">CKY47_04160</name>
</gene>
<dbReference type="SUPFAM" id="SSF51735">
    <property type="entry name" value="NAD(P)-binding Rossmann-fold domains"/>
    <property type="match status" value="1"/>
</dbReference>
<dbReference type="SUPFAM" id="SSF55347">
    <property type="entry name" value="Glyceraldehyde-3-phosphate dehydrogenase-like, C-terminal domain"/>
    <property type="match status" value="1"/>
</dbReference>
<reference evidence="3 4" key="1">
    <citation type="submission" date="2017-06" db="EMBL/GenBank/DDBJ databases">
        <title>Cultured bacterium strain Saccharothrix yanglingensis Hhs.015.</title>
        <authorList>
            <person name="Xia Y."/>
        </authorList>
    </citation>
    <scope>NUCLEOTIDE SEQUENCE [LARGE SCALE GENOMIC DNA]</scope>
    <source>
        <strain evidence="3 4">Hhs.015</strain>
    </source>
</reference>
<dbReference type="InterPro" id="IPR036291">
    <property type="entry name" value="NAD(P)-bd_dom_sf"/>
</dbReference>
<dbReference type="Pfam" id="PF22725">
    <property type="entry name" value="GFO_IDH_MocA_C3"/>
    <property type="match status" value="1"/>
</dbReference>
<keyword evidence="4" id="KW-1185">Reference proteome</keyword>
<dbReference type="InterPro" id="IPR051450">
    <property type="entry name" value="Gfo/Idh/MocA_Oxidoreductases"/>
</dbReference>
<evidence type="ECO:0000259" key="2">
    <source>
        <dbReference type="Pfam" id="PF22725"/>
    </source>
</evidence>